<dbReference type="Pfam" id="PF00651">
    <property type="entry name" value="BTB"/>
    <property type="match status" value="3"/>
</dbReference>
<feature type="region of interest" description="Disordered" evidence="3">
    <location>
        <begin position="305"/>
        <end position="360"/>
    </location>
</feature>
<dbReference type="SMART" id="SM00173">
    <property type="entry name" value="RAS"/>
    <property type="match status" value="1"/>
</dbReference>
<dbReference type="KEGG" id="spu:115924096"/>
<dbReference type="NCBIfam" id="TIGR00231">
    <property type="entry name" value="small_GTP"/>
    <property type="match status" value="1"/>
</dbReference>
<dbReference type="GO" id="GO:0042995">
    <property type="term" value="C:cell projection"/>
    <property type="evidence" value="ECO:0000318"/>
    <property type="project" value="GO_Central"/>
</dbReference>
<dbReference type="GO" id="GO:0019901">
    <property type="term" value="F:protein kinase binding"/>
    <property type="evidence" value="ECO:0000318"/>
    <property type="project" value="GO_Central"/>
</dbReference>
<dbReference type="EnsemblMetazoa" id="XM_030985854">
    <property type="protein sequence ID" value="XP_030841714"/>
    <property type="gene ID" value="LOC115924096"/>
</dbReference>
<dbReference type="RefSeq" id="XP_030841688.1">
    <property type="nucleotide sequence ID" value="XM_030985828.1"/>
</dbReference>
<dbReference type="GO" id="GO:0003924">
    <property type="term" value="F:GTPase activity"/>
    <property type="evidence" value="ECO:0000318"/>
    <property type="project" value="GO_Central"/>
</dbReference>
<evidence type="ECO:0000313" key="6">
    <source>
        <dbReference type="Proteomes" id="UP000007110"/>
    </source>
</evidence>
<dbReference type="PANTHER" id="PTHR24072">
    <property type="entry name" value="RHO FAMILY GTPASE"/>
    <property type="match status" value="1"/>
</dbReference>
<protein>
    <recommendedName>
        <fullName evidence="4">BTB domain-containing protein</fullName>
    </recommendedName>
</protein>
<dbReference type="OrthoDB" id="6020506at2759"/>
<dbReference type="RefSeq" id="XP_030841715.1">
    <property type="nucleotide sequence ID" value="XM_030985855.1"/>
</dbReference>
<dbReference type="Proteomes" id="UP000007110">
    <property type="component" value="Unassembled WGS sequence"/>
</dbReference>
<dbReference type="SMART" id="SM00175">
    <property type="entry name" value="RAB"/>
    <property type="match status" value="1"/>
</dbReference>
<dbReference type="CDD" id="cd01873">
    <property type="entry name" value="RhoBTB"/>
    <property type="match status" value="1"/>
</dbReference>
<name>A0A7M7NZS1_STRPU</name>
<reference evidence="5" key="2">
    <citation type="submission" date="2021-01" db="UniProtKB">
        <authorList>
            <consortium name="EnsemblMetazoa"/>
        </authorList>
    </citation>
    <scope>IDENTIFICATION</scope>
</reference>
<keyword evidence="6" id="KW-1185">Reference proteome</keyword>
<dbReference type="GO" id="GO:0031410">
    <property type="term" value="C:cytoplasmic vesicle"/>
    <property type="evidence" value="ECO:0000318"/>
    <property type="project" value="GO_Central"/>
</dbReference>
<dbReference type="GO" id="GO:0007165">
    <property type="term" value="P:signal transduction"/>
    <property type="evidence" value="ECO:0000318"/>
    <property type="project" value="GO_Central"/>
</dbReference>
<dbReference type="GO" id="GO:0005856">
    <property type="term" value="C:cytoskeleton"/>
    <property type="evidence" value="ECO:0000318"/>
    <property type="project" value="GO_Central"/>
</dbReference>
<feature type="compositionally biased region" description="Low complexity" evidence="3">
    <location>
        <begin position="427"/>
        <end position="448"/>
    </location>
</feature>
<dbReference type="GO" id="GO:0007015">
    <property type="term" value="P:actin filament organization"/>
    <property type="evidence" value="ECO:0000318"/>
    <property type="project" value="GO_Central"/>
</dbReference>
<evidence type="ECO:0000313" key="5">
    <source>
        <dbReference type="EnsemblMetazoa" id="XP_030841716"/>
    </source>
</evidence>
<dbReference type="AlphaFoldDB" id="A0A7M7NZS1"/>
<dbReference type="InterPro" id="IPR011333">
    <property type="entry name" value="SKP1/BTB/POZ_sf"/>
</dbReference>
<evidence type="ECO:0000259" key="4">
    <source>
        <dbReference type="PROSITE" id="PS50097"/>
    </source>
</evidence>
<keyword evidence="2" id="KW-0342">GTP-binding</keyword>
<dbReference type="EnsemblMetazoa" id="XM_030985829">
    <property type="protein sequence ID" value="XP_030841689"/>
    <property type="gene ID" value="LOC575159"/>
</dbReference>
<dbReference type="PROSITE" id="PS50097">
    <property type="entry name" value="BTB"/>
    <property type="match status" value="2"/>
</dbReference>
<dbReference type="InterPro" id="IPR027417">
    <property type="entry name" value="P-loop_NTPase"/>
</dbReference>
<feature type="compositionally biased region" description="Low complexity" evidence="3">
    <location>
        <begin position="305"/>
        <end position="322"/>
    </location>
</feature>
<feature type="domain" description="BTB" evidence="4">
    <location>
        <begin position="266"/>
        <end position="298"/>
    </location>
</feature>
<dbReference type="GO" id="GO:0030865">
    <property type="term" value="P:cortical cytoskeleton organization"/>
    <property type="evidence" value="ECO:0000318"/>
    <property type="project" value="GO_Central"/>
</dbReference>
<reference evidence="6" key="1">
    <citation type="submission" date="2015-02" db="EMBL/GenBank/DDBJ databases">
        <title>Genome sequencing for Strongylocentrotus purpuratus.</title>
        <authorList>
            <person name="Murali S."/>
            <person name="Liu Y."/>
            <person name="Vee V."/>
            <person name="English A."/>
            <person name="Wang M."/>
            <person name="Skinner E."/>
            <person name="Han Y."/>
            <person name="Muzny D.M."/>
            <person name="Worley K.C."/>
            <person name="Gibbs R.A."/>
        </authorList>
    </citation>
    <scope>NUCLEOTIDE SEQUENCE</scope>
</reference>
<dbReference type="PROSITE" id="PS51419">
    <property type="entry name" value="RAB"/>
    <property type="match status" value="1"/>
</dbReference>
<evidence type="ECO:0000256" key="3">
    <source>
        <dbReference type="SAM" id="MobiDB-lite"/>
    </source>
</evidence>
<dbReference type="Pfam" id="PF00071">
    <property type="entry name" value="Ras"/>
    <property type="match status" value="1"/>
</dbReference>
<dbReference type="GO" id="GO:0007264">
    <property type="term" value="P:small GTPase-mediated signal transduction"/>
    <property type="evidence" value="ECO:0007669"/>
    <property type="project" value="InterPro"/>
</dbReference>
<dbReference type="PRINTS" id="PR00449">
    <property type="entry name" value="RASTRNSFRMNG"/>
</dbReference>
<keyword evidence="1" id="KW-0547">Nucleotide-binding</keyword>
<organism evidence="5 6">
    <name type="scientific">Strongylocentrotus purpuratus</name>
    <name type="common">Purple sea urchin</name>
    <dbReference type="NCBI Taxonomy" id="7668"/>
    <lineage>
        <taxon>Eukaryota</taxon>
        <taxon>Metazoa</taxon>
        <taxon>Echinodermata</taxon>
        <taxon>Eleutherozoa</taxon>
        <taxon>Echinozoa</taxon>
        <taxon>Echinoidea</taxon>
        <taxon>Euechinoidea</taxon>
        <taxon>Echinacea</taxon>
        <taxon>Camarodonta</taxon>
        <taxon>Echinidea</taxon>
        <taxon>Strongylocentrotidae</taxon>
        <taxon>Strongylocentrotus</taxon>
    </lineage>
</organism>
<dbReference type="FunFam" id="3.30.710.10:FF:000202">
    <property type="entry name" value="Predicted protein"/>
    <property type="match status" value="1"/>
</dbReference>
<dbReference type="GO" id="GO:0007163">
    <property type="term" value="P:establishment or maintenance of cell polarity"/>
    <property type="evidence" value="ECO:0000318"/>
    <property type="project" value="GO_Central"/>
</dbReference>
<dbReference type="OMA" id="TIDKDCN"/>
<dbReference type="PROSITE" id="PS51421">
    <property type="entry name" value="RAS"/>
    <property type="match status" value="1"/>
</dbReference>
<dbReference type="GO" id="GO:0032956">
    <property type="term" value="P:regulation of actin cytoskeleton organization"/>
    <property type="evidence" value="ECO:0000318"/>
    <property type="project" value="GO_Central"/>
</dbReference>
<dbReference type="FunFam" id="3.30.710.10:FF:000318">
    <property type="entry name" value="Uncharacterized protein"/>
    <property type="match status" value="1"/>
</dbReference>
<dbReference type="GeneID" id="575159"/>
<dbReference type="InterPro" id="IPR001806">
    <property type="entry name" value="Small_GTPase"/>
</dbReference>
<dbReference type="GO" id="GO:0005525">
    <property type="term" value="F:GTP binding"/>
    <property type="evidence" value="ECO:0000318"/>
    <property type="project" value="GO_Central"/>
</dbReference>
<dbReference type="RefSeq" id="XP_003724094.1">
    <property type="nucleotide sequence ID" value="XM_003724046.3"/>
</dbReference>
<proteinExistence type="predicted"/>
<dbReference type="FunFam" id="3.30.710.10:FF:000332">
    <property type="entry name" value="Uncharacterized protein"/>
    <property type="match status" value="1"/>
</dbReference>
<dbReference type="InParanoid" id="A0A7M7NZS1"/>
<dbReference type="KEGG" id="spu:575159"/>
<dbReference type="SMART" id="SM00225">
    <property type="entry name" value="BTB"/>
    <property type="match status" value="2"/>
</dbReference>
<dbReference type="InterPro" id="IPR005225">
    <property type="entry name" value="Small_GTP-bd"/>
</dbReference>
<dbReference type="SMART" id="SM00174">
    <property type="entry name" value="RHO"/>
    <property type="match status" value="1"/>
</dbReference>
<dbReference type="InterPro" id="IPR000210">
    <property type="entry name" value="BTB/POZ_dom"/>
</dbReference>
<dbReference type="RefSeq" id="XP_030841689.1">
    <property type="nucleotide sequence ID" value="XM_030985829.1"/>
</dbReference>
<dbReference type="RefSeq" id="XP_030841716.1">
    <property type="nucleotide sequence ID" value="XM_030985856.1"/>
</dbReference>
<dbReference type="Gene3D" id="3.40.50.300">
    <property type="entry name" value="P-loop containing nucleotide triphosphate hydrolases"/>
    <property type="match status" value="1"/>
</dbReference>
<dbReference type="EnsemblMetazoa" id="XM_011685194">
    <property type="protein sequence ID" value="XP_011683496"/>
    <property type="gene ID" value="LOC575159"/>
</dbReference>
<dbReference type="GO" id="GO:0005886">
    <property type="term" value="C:plasma membrane"/>
    <property type="evidence" value="ECO:0000318"/>
    <property type="project" value="GO_Central"/>
</dbReference>
<accession>A0A7M7NZS1</accession>
<dbReference type="FunCoup" id="A0A7M7NZS1">
    <property type="interactions" value="99"/>
</dbReference>
<dbReference type="Gene3D" id="3.30.710.10">
    <property type="entry name" value="Potassium Channel Kv1.1, Chain A"/>
    <property type="match status" value="3"/>
</dbReference>
<dbReference type="EnsemblMetazoa" id="XM_003724046">
    <property type="protein sequence ID" value="XP_003724094"/>
    <property type="gene ID" value="LOC575159"/>
</dbReference>
<dbReference type="GeneID" id="115924096"/>
<evidence type="ECO:0000256" key="1">
    <source>
        <dbReference type="ARBA" id="ARBA00022741"/>
    </source>
</evidence>
<dbReference type="SUPFAM" id="SSF54695">
    <property type="entry name" value="POZ domain"/>
    <property type="match status" value="2"/>
</dbReference>
<dbReference type="RefSeq" id="XP_011683496.1">
    <property type="nucleotide sequence ID" value="XM_011685194.2"/>
</dbReference>
<dbReference type="EnsemblMetazoa" id="XM_030985855">
    <property type="protein sequence ID" value="XP_030841715"/>
    <property type="gene ID" value="LOC115924096"/>
</dbReference>
<dbReference type="EnsemblMetazoa" id="XM_030985828">
    <property type="protein sequence ID" value="XP_030841688"/>
    <property type="gene ID" value="LOC575159"/>
</dbReference>
<sequence length="780" mass="87932">MDNELPRQELVKCVVVGDSAVGKTRLIVARATNQAMTRSQLFQTHIPSVWAIDQYRMCQEVLENSWETIDGVSVSLRLWDTFGDHEKDRQFAYGRADVVLLCFSIADAISLKNVKKKWLPEIRHFCPRAPIIMCGCKNDLRYADLEALKKERGPVSHQCSRHRAFDPEGILPPKEGRNIAKESNLVYYETSSYTLYGVQEVFDNVVRAALIYRRQHRFWQSNLKKVQKPLLQAPYLPGCPRGPCIHIPESTYATDISILLKEPACADVIFTAHGESICAHKVCLLAASPIFSELFLDDEKDIELSKQSSSSGSNSSNENQSQAKDILQQHHHHTAHQSPRSESPMCCHSPTPDRSQSPDCNHENICPSPPLGLHPNCNTLLAEDQCLSISPNGNTCLFSGSAQHKNCSKAAPTTMGSSSPLHHHHQQTSTPTRLRSSSPSIRSSPLQQINTPTVPANLQCLPTKTLKHQAFNSIHLQQVTDSLGGRTTQRHIVVLNPKITAEAFRAVLEFLYTGSLDIKVYSSLSDIITAASLLDLSDLVAFVANVKNQDEFLNADLVDNFLHRRKERFAKLFANQGLLSDLVINVEDGQVKSHKCLVMVRCDPMLAMLSGNFKESSSEVSMKTFKKATFELFLEYLYTDQCHMESNSDALAVLELANFLCLPHLVALCEKSVVHELQSSMETQDVLDEAVVSVLQIAKLHNAHQLHSWCIHYMTIRFIDVQKGRPKLFKELAPEYRKQIERQRWPPAYYLDEAAYFEKCLAELKKGNDIRTKKHKWCLR</sequence>
<dbReference type="RefSeq" id="XP_030841714.1">
    <property type="nucleotide sequence ID" value="XM_030985854.1"/>
</dbReference>
<feature type="region of interest" description="Disordered" evidence="3">
    <location>
        <begin position="409"/>
        <end position="448"/>
    </location>
</feature>
<dbReference type="PROSITE" id="PS51420">
    <property type="entry name" value="RHO"/>
    <property type="match status" value="1"/>
</dbReference>
<dbReference type="SUPFAM" id="SSF52540">
    <property type="entry name" value="P-loop containing nucleoside triphosphate hydrolases"/>
    <property type="match status" value="1"/>
</dbReference>
<dbReference type="EnsemblMetazoa" id="XM_030985856">
    <property type="protein sequence ID" value="XP_030841716"/>
    <property type="gene ID" value="LOC115924096"/>
</dbReference>
<dbReference type="FunFam" id="3.40.50.300:FF:000177">
    <property type="entry name" value="Rho-related BTB domain-containing protein 2"/>
    <property type="match status" value="1"/>
</dbReference>
<evidence type="ECO:0000256" key="2">
    <source>
        <dbReference type="ARBA" id="ARBA00023134"/>
    </source>
</evidence>
<dbReference type="GO" id="GO:0008360">
    <property type="term" value="P:regulation of cell shape"/>
    <property type="evidence" value="ECO:0000318"/>
    <property type="project" value="GO_Central"/>
</dbReference>
<feature type="domain" description="BTB" evidence="4">
    <location>
        <begin position="580"/>
        <end position="646"/>
    </location>
</feature>
<dbReference type="InterPro" id="IPR003578">
    <property type="entry name" value="Small_GTPase_Rho"/>
</dbReference>
<dbReference type="CDD" id="cd18499">
    <property type="entry name" value="BACK_RHOBTB"/>
    <property type="match status" value="1"/>
</dbReference>